<evidence type="ECO:0000313" key="6">
    <source>
        <dbReference type="Proteomes" id="UP000828390"/>
    </source>
</evidence>
<organism evidence="5 6">
    <name type="scientific">Dreissena polymorpha</name>
    <name type="common">Zebra mussel</name>
    <name type="synonym">Mytilus polymorpha</name>
    <dbReference type="NCBI Taxonomy" id="45954"/>
    <lineage>
        <taxon>Eukaryota</taxon>
        <taxon>Metazoa</taxon>
        <taxon>Spiralia</taxon>
        <taxon>Lophotrochozoa</taxon>
        <taxon>Mollusca</taxon>
        <taxon>Bivalvia</taxon>
        <taxon>Autobranchia</taxon>
        <taxon>Heteroconchia</taxon>
        <taxon>Euheterodonta</taxon>
        <taxon>Imparidentia</taxon>
        <taxon>Neoheterodontei</taxon>
        <taxon>Myida</taxon>
        <taxon>Dreissenoidea</taxon>
        <taxon>Dreissenidae</taxon>
        <taxon>Dreissena</taxon>
    </lineage>
</organism>
<dbReference type="GO" id="GO:0005201">
    <property type="term" value="F:extracellular matrix structural constituent"/>
    <property type="evidence" value="ECO:0007669"/>
    <property type="project" value="TreeGrafter"/>
</dbReference>
<dbReference type="PANTHER" id="PTHR47221">
    <property type="entry name" value="FIBRINOGEN ALPHA CHAIN"/>
    <property type="match status" value="1"/>
</dbReference>
<dbReference type="GO" id="GO:0030674">
    <property type="term" value="F:protein-macromolecule adaptor activity"/>
    <property type="evidence" value="ECO:0007669"/>
    <property type="project" value="TreeGrafter"/>
</dbReference>
<dbReference type="Pfam" id="PF00147">
    <property type="entry name" value="Fibrinogen_C"/>
    <property type="match status" value="1"/>
</dbReference>
<keyword evidence="6" id="KW-1185">Reference proteome</keyword>
<name>A0A9D4DMU5_DREPO</name>
<keyword evidence="3" id="KW-1015">Disulfide bond</keyword>
<feature type="domain" description="Fibrinogen C-terminal" evidence="4">
    <location>
        <begin position="1"/>
        <end position="126"/>
    </location>
</feature>
<gene>
    <name evidence="5" type="ORF">DPMN_185007</name>
</gene>
<dbReference type="PANTHER" id="PTHR47221:SF7">
    <property type="entry name" value="FIBRINOGEN BETA CHAIN"/>
    <property type="match status" value="1"/>
</dbReference>
<sequence length="126" mass="14109">MEMFDGTKRYALYSEFNISPEFEKYKLHLSGYTGDAGDCLSTACTGVSGTLHNGRSFSTFDRDNDLSGGCCACGYGAGWWFDRCSSAHLNGKYFKEKDSVSYSGGIHWYTITRFSTSLKFVQMSMR</sequence>
<dbReference type="EMBL" id="JAIWYP010000010">
    <property type="protein sequence ID" value="KAH3750484.1"/>
    <property type="molecule type" value="Genomic_DNA"/>
</dbReference>
<evidence type="ECO:0000259" key="4">
    <source>
        <dbReference type="PROSITE" id="PS51406"/>
    </source>
</evidence>
<dbReference type="Proteomes" id="UP000828390">
    <property type="component" value="Unassembled WGS sequence"/>
</dbReference>
<dbReference type="InterPro" id="IPR014716">
    <property type="entry name" value="Fibrinogen_a/b/g_C_1"/>
</dbReference>
<dbReference type="SUPFAM" id="SSF56496">
    <property type="entry name" value="Fibrinogen C-terminal domain-like"/>
    <property type="match status" value="1"/>
</dbReference>
<dbReference type="PROSITE" id="PS00514">
    <property type="entry name" value="FIBRINOGEN_C_1"/>
    <property type="match status" value="1"/>
</dbReference>
<dbReference type="GO" id="GO:0005577">
    <property type="term" value="C:fibrinogen complex"/>
    <property type="evidence" value="ECO:0007669"/>
    <property type="project" value="TreeGrafter"/>
</dbReference>
<protein>
    <recommendedName>
        <fullName evidence="4">Fibrinogen C-terminal domain-containing protein</fullName>
    </recommendedName>
</protein>
<dbReference type="InterPro" id="IPR036056">
    <property type="entry name" value="Fibrinogen-like_C"/>
</dbReference>
<reference evidence="5" key="2">
    <citation type="submission" date="2020-11" db="EMBL/GenBank/DDBJ databases">
        <authorList>
            <person name="McCartney M.A."/>
            <person name="Auch B."/>
            <person name="Kono T."/>
            <person name="Mallez S."/>
            <person name="Becker A."/>
            <person name="Gohl D.M."/>
            <person name="Silverstein K.A.T."/>
            <person name="Koren S."/>
            <person name="Bechman K.B."/>
            <person name="Herman A."/>
            <person name="Abrahante J.E."/>
            <person name="Garbe J."/>
        </authorList>
    </citation>
    <scope>NUCLEOTIDE SEQUENCE</scope>
    <source>
        <strain evidence="5">Duluth1</strain>
        <tissue evidence="5">Whole animal</tissue>
    </source>
</reference>
<evidence type="ECO:0000256" key="2">
    <source>
        <dbReference type="ARBA" id="ARBA00022525"/>
    </source>
</evidence>
<proteinExistence type="predicted"/>
<comment type="caution">
    <text evidence="5">The sequence shown here is derived from an EMBL/GenBank/DDBJ whole genome shotgun (WGS) entry which is preliminary data.</text>
</comment>
<dbReference type="InterPro" id="IPR020837">
    <property type="entry name" value="Fibrinogen_CS"/>
</dbReference>
<evidence type="ECO:0000256" key="1">
    <source>
        <dbReference type="ARBA" id="ARBA00004613"/>
    </source>
</evidence>
<dbReference type="Gene3D" id="3.90.215.10">
    <property type="entry name" value="Gamma Fibrinogen, chain A, domain 1"/>
    <property type="match status" value="1"/>
</dbReference>
<evidence type="ECO:0000256" key="3">
    <source>
        <dbReference type="ARBA" id="ARBA00023157"/>
    </source>
</evidence>
<dbReference type="InterPro" id="IPR002181">
    <property type="entry name" value="Fibrinogen_a/b/g_C_dom"/>
</dbReference>
<dbReference type="SMART" id="SM00186">
    <property type="entry name" value="FBG"/>
    <property type="match status" value="1"/>
</dbReference>
<keyword evidence="2" id="KW-0964">Secreted</keyword>
<dbReference type="GO" id="GO:0034116">
    <property type="term" value="P:positive regulation of heterotypic cell-cell adhesion"/>
    <property type="evidence" value="ECO:0007669"/>
    <property type="project" value="TreeGrafter"/>
</dbReference>
<reference evidence="5" key="1">
    <citation type="journal article" date="2019" name="bioRxiv">
        <title>The Genome of the Zebra Mussel, Dreissena polymorpha: A Resource for Invasive Species Research.</title>
        <authorList>
            <person name="McCartney M.A."/>
            <person name="Auch B."/>
            <person name="Kono T."/>
            <person name="Mallez S."/>
            <person name="Zhang Y."/>
            <person name="Obille A."/>
            <person name="Becker A."/>
            <person name="Abrahante J.E."/>
            <person name="Garbe J."/>
            <person name="Badalamenti J.P."/>
            <person name="Herman A."/>
            <person name="Mangelson H."/>
            <person name="Liachko I."/>
            <person name="Sullivan S."/>
            <person name="Sone E.D."/>
            <person name="Koren S."/>
            <person name="Silverstein K.A.T."/>
            <person name="Beckman K.B."/>
            <person name="Gohl D.M."/>
        </authorList>
    </citation>
    <scope>NUCLEOTIDE SEQUENCE</scope>
    <source>
        <strain evidence="5">Duluth1</strain>
        <tissue evidence="5">Whole animal</tissue>
    </source>
</reference>
<dbReference type="PROSITE" id="PS51406">
    <property type="entry name" value="FIBRINOGEN_C_2"/>
    <property type="match status" value="1"/>
</dbReference>
<accession>A0A9D4DMU5</accession>
<dbReference type="InterPro" id="IPR037579">
    <property type="entry name" value="FIB_ANG-like"/>
</dbReference>
<evidence type="ECO:0000313" key="5">
    <source>
        <dbReference type="EMBL" id="KAH3750484.1"/>
    </source>
</evidence>
<comment type="subcellular location">
    <subcellularLocation>
        <location evidence="1">Secreted</location>
    </subcellularLocation>
</comment>
<dbReference type="AlphaFoldDB" id="A0A9D4DMU5"/>